<dbReference type="AlphaFoldDB" id="A0A9D3S5Z0"/>
<protein>
    <submittedName>
        <fullName evidence="2">Uncharacterized protein</fullName>
    </submittedName>
</protein>
<reference evidence="2" key="1">
    <citation type="submission" date="2021-01" db="EMBL/GenBank/DDBJ databases">
        <title>A chromosome-scale assembly of European eel, Anguilla anguilla.</title>
        <authorList>
            <person name="Henkel C."/>
            <person name="Jong-Raadsen S.A."/>
            <person name="Dufour S."/>
            <person name="Weltzien F.-A."/>
            <person name="Palstra A.P."/>
            <person name="Pelster B."/>
            <person name="Spaink H.P."/>
            <person name="Van Den Thillart G.E."/>
            <person name="Jansen H."/>
            <person name="Zahm M."/>
            <person name="Klopp C."/>
            <person name="Cedric C."/>
            <person name="Louis A."/>
            <person name="Berthelot C."/>
            <person name="Parey E."/>
            <person name="Roest Crollius H."/>
            <person name="Montfort J."/>
            <person name="Robinson-Rechavi M."/>
            <person name="Bucao C."/>
            <person name="Bouchez O."/>
            <person name="Gislard M."/>
            <person name="Lluch J."/>
            <person name="Milhes M."/>
            <person name="Lampietro C."/>
            <person name="Lopez Roques C."/>
            <person name="Donnadieu C."/>
            <person name="Braasch I."/>
            <person name="Desvignes T."/>
            <person name="Postlethwait J."/>
            <person name="Bobe J."/>
            <person name="Guiguen Y."/>
            <person name="Dirks R."/>
        </authorList>
    </citation>
    <scope>NUCLEOTIDE SEQUENCE</scope>
    <source>
        <strain evidence="2">Tag_6206</strain>
        <tissue evidence="2">Liver</tissue>
    </source>
</reference>
<feature type="compositionally biased region" description="Polar residues" evidence="1">
    <location>
        <begin position="118"/>
        <end position="127"/>
    </location>
</feature>
<evidence type="ECO:0000256" key="1">
    <source>
        <dbReference type="SAM" id="MobiDB-lite"/>
    </source>
</evidence>
<sequence length="134" mass="15380">MEFYERNCREFSIPLWVAPLLHAASRCKSDRARRRRTYKLIQHKLLHCKLGCSTDEKFRPTYVYPLALKQLVRTVFPKEVCNYPDPNHAKVVTVTLEDLNAVWTGPQTKPSTGAGLNENFTRFTGATPTRDDPA</sequence>
<feature type="region of interest" description="Disordered" evidence="1">
    <location>
        <begin position="107"/>
        <end position="134"/>
    </location>
</feature>
<comment type="caution">
    <text evidence="2">The sequence shown here is derived from an EMBL/GenBank/DDBJ whole genome shotgun (WGS) entry which is preliminary data.</text>
</comment>
<organism evidence="2 3">
    <name type="scientific">Anguilla anguilla</name>
    <name type="common">European freshwater eel</name>
    <name type="synonym">Muraena anguilla</name>
    <dbReference type="NCBI Taxonomy" id="7936"/>
    <lineage>
        <taxon>Eukaryota</taxon>
        <taxon>Metazoa</taxon>
        <taxon>Chordata</taxon>
        <taxon>Craniata</taxon>
        <taxon>Vertebrata</taxon>
        <taxon>Euteleostomi</taxon>
        <taxon>Actinopterygii</taxon>
        <taxon>Neopterygii</taxon>
        <taxon>Teleostei</taxon>
        <taxon>Anguilliformes</taxon>
        <taxon>Anguillidae</taxon>
        <taxon>Anguilla</taxon>
    </lineage>
</organism>
<name>A0A9D3S5Z0_ANGAN</name>
<dbReference type="EMBL" id="JAFIRN010000003">
    <property type="protein sequence ID" value="KAG5853136.1"/>
    <property type="molecule type" value="Genomic_DNA"/>
</dbReference>
<proteinExistence type="predicted"/>
<accession>A0A9D3S5Z0</accession>
<evidence type="ECO:0000313" key="3">
    <source>
        <dbReference type="Proteomes" id="UP001044222"/>
    </source>
</evidence>
<keyword evidence="3" id="KW-1185">Reference proteome</keyword>
<gene>
    <name evidence="2" type="ORF">ANANG_G00069880</name>
</gene>
<evidence type="ECO:0000313" key="2">
    <source>
        <dbReference type="EMBL" id="KAG5853136.1"/>
    </source>
</evidence>
<dbReference type="Proteomes" id="UP001044222">
    <property type="component" value="Unassembled WGS sequence"/>
</dbReference>